<keyword evidence="9" id="KW-1133">Transmembrane helix</keyword>
<evidence type="ECO:0000256" key="5">
    <source>
        <dbReference type="ARBA" id="ARBA00022777"/>
    </source>
</evidence>
<comment type="caution">
    <text evidence="11">The sequence shown here is derived from an EMBL/GenBank/DDBJ whole genome shotgun (WGS) entry which is preliminary data.</text>
</comment>
<feature type="domain" description="Protein kinase" evidence="10">
    <location>
        <begin position="12"/>
        <end position="275"/>
    </location>
</feature>
<accession>A0A919MXC3</accession>
<gene>
    <name evidence="11" type="ORF">Ari01nite_30200</name>
</gene>
<dbReference type="InterPro" id="IPR011009">
    <property type="entry name" value="Kinase-like_dom_sf"/>
</dbReference>
<feature type="compositionally biased region" description="Low complexity" evidence="8">
    <location>
        <begin position="269"/>
        <end position="298"/>
    </location>
</feature>
<keyword evidence="12" id="KW-1185">Reference proteome</keyword>
<dbReference type="PANTHER" id="PTHR43289:SF6">
    <property type="entry name" value="SERINE_THREONINE-PROTEIN KINASE NEKL-3"/>
    <property type="match status" value="1"/>
</dbReference>
<keyword evidence="3" id="KW-0808">Transferase</keyword>
<feature type="compositionally biased region" description="Low complexity" evidence="8">
    <location>
        <begin position="305"/>
        <end position="333"/>
    </location>
</feature>
<dbReference type="CDD" id="cd14014">
    <property type="entry name" value="STKc_PknB_like"/>
    <property type="match status" value="1"/>
</dbReference>
<dbReference type="SUPFAM" id="SSF56112">
    <property type="entry name" value="Protein kinase-like (PK-like)"/>
    <property type="match status" value="1"/>
</dbReference>
<evidence type="ECO:0000256" key="4">
    <source>
        <dbReference type="ARBA" id="ARBA00022741"/>
    </source>
</evidence>
<evidence type="ECO:0000256" key="1">
    <source>
        <dbReference type="ARBA" id="ARBA00012513"/>
    </source>
</evidence>
<feature type="transmembrane region" description="Helical" evidence="9">
    <location>
        <begin position="372"/>
        <end position="393"/>
    </location>
</feature>
<protein>
    <recommendedName>
        <fullName evidence="1">non-specific serine/threonine protein kinase</fullName>
        <ecNumber evidence="1">2.7.11.1</ecNumber>
    </recommendedName>
</protein>
<evidence type="ECO:0000256" key="8">
    <source>
        <dbReference type="SAM" id="MobiDB-lite"/>
    </source>
</evidence>
<name>A0A919MXC3_9ACTN</name>
<evidence type="ECO:0000256" key="3">
    <source>
        <dbReference type="ARBA" id="ARBA00022679"/>
    </source>
</evidence>
<dbReference type="Pfam" id="PF00069">
    <property type="entry name" value="Pkinase"/>
    <property type="match status" value="1"/>
</dbReference>
<dbReference type="Gene3D" id="1.10.510.10">
    <property type="entry name" value="Transferase(Phosphotransferase) domain 1"/>
    <property type="match status" value="1"/>
</dbReference>
<organism evidence="11 12">
    <name type="scientific">Paractinoplanes rishiriensis</name>
    <dbReference type="NCBI Taxonomy" id="1050105"/>
    <lineage>
        <taxon>Bacteria</taxon>
        <taxon>Bacillati</taxon>
        <taxon>Actinomycetota</taxon>
        <taxon>Actinomycetes</taxon>
        <taxon>Micromonosporales</taxon>
        <taxon>Micromonosporaceae</taxon>
        <taxon>Paractinoplanes</taxon>
    </lineage>
</organism>
<feature type="compositionally biased region" description="Basic and acidic residues" evidence="8">
    <location>
        <begin position="252"/>
        <end position="268"/>
    </location>
</feature>
<dbReference type="PROSITE" id="PS50011">
    <property type="entry name" value="PROTEIN_KINASE_DOM"/>
    <property type="match status" value="1"/>
</dbReference>
<dbReference type="InterPro" id="IPR000719">
    <property type="entry name" value="Prot_kinase_dom"/>
</dbReference>
<dbReference type="RefSeq" id="WP_203781855.1">
    <property type="nucleotide sequence ID" value="NZ_BOMV01000034.1"/>
</dbReference>
<dbReference type="SMART" id="SM00220">
    <property type="entry name" value="S_TKc"/>
    <property type="match status" value="1"/>
</dbReference>
<keyword evidence="2" id="KW-0723">Serine/threonine-protein kinase</keyword>
<dbReference type="Gene3D" id="3.30.200.20">
    <property type="entry name" value="Phosphorylase Kinase, domain 1"/>
    <property type="match status" value="1"/>
</dbReference>
<evidence type="ECO:0000256" key="6">
    <source>
        <dbReference type="ARBA" id="ARBA00022840"/>
    </source>
</evidence>
<dbReference type="PROSITE" id="PS00108">
    <property type="entry name" value="PROTEIN_KINASE_ST"/>
    <property type="match status" value="1"/>
</dbReference>
<feature type="compositionally biased region" description="Low complexity" evidence="8">
    <location>
        <begin position="341"/>
        <end position="350"/>
    </location>
</feature>
<evidence type="ECO:0000259" key="10">
    <source>
        <dbReference type="PROSITE" id="PS50011"/>
    </source>
</evidence>
<evidence type="ECO:0000256" key="9">
    <source>
        <dbReference type="SAM" id="Phobius"/>
    </source>
</evidence>
<feature type="region of interest" description="Disordered" evidence="8">
    <location>
        <begin position="399"/>
        <end position="443"/>
    </location>
</feature>
<dbReference type="InterPro" id="IPR008271">
    <property type="entry name" value="Ser/Thr_kinase_AS"/>
</dbReference>
<evidence type="ECO:0000313" key="11">
    <source>
        <dbReference type="EMBL" id="GIE95555.1"/>
    </source>
</evidence>
<dbReference type="PROSITE" id="PS00107">
    <property type="entry name" value="PROTEIN_KINASE_ATP"/>
    <property type="match status" value="1"/>
</dbReference>
<dbReference type="InterPro" id="IPR017441">
    <property type="entry name" value="Protein_kinase_ATP_BS"/>
</dbReference>
<dbReference type="AlphaFoldDB" id="A0A919MXC3"/>
<feature type="region of interest" description="Disordered" evidence="8">
    <location>
        <begin position="252"/>
        <end position="365"/>
    </location>
</feature>
<feature type="compositionally biased region" description="Low complexity" evidence="8">
    <location>
        <begin position="401"/>
        <end position="443"/>
    </location>
</feature>
<dbReference type="EC" id="2.7.11.1" evidence="1"/>
<keyword evidence="4 7" id="KW-0547">Nucleotide-binding</keyword>
<dbReference type="GO" id="GO:0005524">
    <property type="term" value="F:ATP binding"/>
    <property type="evidence" value="ECO:0007669"/>
    <property type="project" value="UniProtKB-UniRule"/>
</dbReference>
<feature type="binding site" evidence="7">
    <location>
        <position position="41"/>
    </location>
    <ligand>
        <name>ATP</name>
        <dbReference type="ChEBI" id="CHEBI:30616"/>
    </ligand>
</feature>
<keyword evidence="6 7" id="KW-0067">ATP-binding</keyword>
<keyword evidence="5" id="KW-0418">Kinase</keyword>
<keyword evidence="9" id="KW-0472">Membrane</keyword>
<proteinExistence type="predicted"/>
<reference evidence="11" key="1">
    <citation type="submission" date="2021-01" db="EMBL/GenBank/DDBJ databases">
        <title>Whole genome shotgun sequence of Actinoplanes rishiriensis NBRC 108556.</title>
        <authorList>
            <person name="Komaki H."/>
            <person name="Tamura T."/>
        </authorList>
    </citation>
    <scope>NUCLEOTIDE SEQUENCE</scope>
    <source>
        <strain evidence="11">NBRC 108556</strain>
    </source>
</reference>
<evidence type="ECO:0000256" key="7">
    <source>
        <dbReference type="PROSITE-ProRule" id="PRU10141"/>
    </source>
</evidence>
<dbReference type="EMBL" id="BOMV01000034">
    <property type="protein sequence ID" value="GIE95555.1"/>
    <property type="molecule type" value="Genomic_DNA"/>
</dbReference>
<evidence type="ECO:0000313" key="12">
    <source>
        <dbReference type="Proteomes" id="UP000636960"/>
    </source>
</evidence>
<dbReference type="PANTHER" id="PTHR43289">
    <property type="entry name" value="MITOGEN-ACTIVATED PROTEIN KINASE KINASE KINASE 20-RELATED"/>
    <property type="match status" value="1"/>
</dbReference>
<dbReference type="Proteomes" id="UP000636960">
    <property type="component" value="Unassembled WGS sequence"/>
</dbReference>
<dbReference type="GO" id="GO:0004674">
    <property type="term" value="F:protein serine/threonine kinase activity"/>
    <property type="evidence" value="ECO:0007669"/>
    <property type="project" value="UniProtKB-KW"/>
</dbReference>
<evidence type="ECO:0000256" key="2">
    <source>
        <dbReference type="ARBA" id="ARBA00022527"/>
    </source>
</evidence>
<keyword evidence="9" id="KW-0812">Transmembrane</keyword>
<sequence>MTVGSPTVHGRYRLGRTLGAGGMGRVWLARDEVLDRDVALKEILLPSELLETDRDALHHQTLREARAAARLSHPAVAGVFDAFEEDGRAWIVMEYVPSRSLQEILDDEGPQTPQRTAEIGLEVLAALRAAHAAGVRHRDVKPANVLLGTDGRVVLTDFGVAAVDGESLTTSSGMVVGSPQYMSPERVRDGAASAAADLWSLGATLYAAVEGQPPYARRSVMETITAIATQDPVPARRAGPLAPVLEGLLRRDPAARTDAAETEKRLRAAAEAPALPRQRTAAPVSAPPASATAAAPPVAEEEAASTRTEPAAAQPAAEGEAASTRTESAATPPAAAPMPVEPVSDDPVPSAGGLAPTAGFTPEPASRSRRPLLIAAAAIVVIALLATAAWFGLRPSSDAGTPDAAPTTNAPAQPTRSPAATTATTESATEPTTAQTATATATAAEVPPAGWRLYRDPTGFALFVPEGWTRSKEGSIVYFRSEGRVLGIDQTDDPHPNPVEDWRGKAEYRESRGDFPSYREIKIVEVDYFREAADWEFTFNRRGTRQHVNNRGFVTADDQAYGIWFQTSDAAWADHRDDLQLIFESFRPADG</sequence>